<name>A0A9D3ULZ6_9ROSI</name>
<protein>
    <submittedName>
        <fullName evidence="1">Uncharacterized protein</fullName>
    </submittedName>
</protein>
<gene>
    <name evidence="1" type="ORF">J1N35_038088</name>
</gene>
<keyword evidence="2" id="KW-1185">Reference proteome</keyword>
<dbReference type="EMBL" id="JAIQCV010000011">
    <property type="protein sequence ID" value="KAH1047304.1"/>
    <property type="molecule type" value="Genomic_DNA"/>
</dbReference>
<proteinExistence type="predicted"/>
<comment type="caution">
    <text evidence="1">The sequence shown here is derived from an EMBL/GenBank/DDBJ whole genome shotgun (WGS) entry which is preliminary data.</text>
</comment>
<feature type="non-terminal residue" evidence="1">
    <location>
        <position position="1"/>
    </location>
</feature>
<evidence type="ECO:0000313" key="1">
    <source>
        <dbReference type="EMBL" id="KAH1047304.1"/>
    </source>
</evidence>
<evidence type="ECO:0000313" key="2">
    <source>
        <dbReference type="Proteomes" id="UP000828251"/>
    </source>
</evidence>
<sequence>SGGLWSVFASKSYQVSTNAKITYCRCHMDVWSPLWLAMYRDMSCDRQRHGRVQDTAV</sequence>
<dbReference type="Proteomes" id="UP000828251">
    <property type="component" value="Unassembled WGS sequence"/>
</dbReference>
<dbReference type="AlphaFoldDB" id="A0A9D3ULZ6"/>
<reference evidence="1 2" key="1">
    <citation type="journal article" date="2021" name="Plant Biotechnol. J.">
        <title>Multi-omics assisted identification of the key and species-specific regulatory components of drought-tolerant mechanisms in Gossypium stocksii.</title>
        <authorList>
            <person name="Yu D."/>
            <person name="Ke L."/>
            <person name="Zhang D."/>
            <person name="Wu Y."/>
            <person name="Sun Y."/>
            <person name="Mei J."/>
            <person name="Sun J."/>
            <person name="Sun Y."/>
        </authorList>
    </citation>
    <scope>NUCLEOTIDE SEQUENCE [LARGE SCALE GENOMIC DNA]</scope>
    <source>
        <strain evidence="2">cv. E1</strain>
        <tissue evidence="1">Leaf</tissue>
    </source>
</reference>
<accession>A0A9D3ULZ6</accession>
<organism evidence="1 2">
    <name type="scientific">Gossypium stocksii</name>
    <dbReference type="NCBI Taxonomy" id="47602"/>
    <lineage>
        <taxon>Eukaryota</taxon>
        <taxon>Viridiplantae</taxon>
        <taxon>Streptophyta</taxon>
        <taxon>Embryophyta</taxon>
        <taxon>Tracheophyta</taxon>
        <taxon>Spermatophyta</taxon>
        <taxon>Magnoliopsida</taxon>
        <taxon>eudicotyledons</taxon>
        <taxon>Gunneridae</taxon>
        <taxon>Pentapetalae</taxon>
        <taxon>rosids</taxon>
        <taxon>malvids</taxon>
        <taxon>Malvales</taxon>
        <taxon>Malvaceae</taxon>
        <taxon>Malvoideae</taxon>
        <taxon>Gossypium</taxon>
    </lineage>
</organism>